<reference evidence="1 2" key="1">
    <citation type="submission" date="2020-08" db="EMBL/GenBank/DDBJ databases">
        <title>Genemic of Streptomyces polyaspartic.</title>
        <authorList>
            <person name="Liu W."/>
        </authorList>
    </citation>
    <scope>NUCLEOTIDE SEQUENCE [LARGE SCALE GENOMIC DNA]</scope>
    <source>
        <strain evidence="1 2">TRM66268-LWL</strain>
    </source>
</reference>
<sequence length="589" mass="64245">MVDRCWSLGWQQSDVRGAAQVRIERHTIGEATVSAVLDDFTNRIGREVHSMSKAGPVGTYEWGMIAEEFVGYLCAQSARDPALRSPEAKAVLLDAAEAAAGKVCYAAYYPFESFQVHLNYVNWGLIYEREAGGKRVSISASDWIESFCLNVLAGRAERHGEAFHFAREAPQEGAAGQPAVELINGLMAYVLGDTGDEMQSSSPSRQERLAAIEAALGRISEQERAGGEGLTQRPQSVALRALRALAAGEQAVFAEELGVLVTAHHDAAVRGERLEGLLPLLPLTLAALAYRREGWPVPVETDYLPHALVSGFETPGPRVGPYGRDRRADAAAQLAAGSVSLDRPGDRHPIHPDTLAHLKEETAQALALSQDEPVSATTWAEAMRDQVLYFQWRVGADGETTDEQLAHLSLASRCGAAAFRTARSDGTYDSYYLSAFNWLTAVNLALITGVRKDLAALVTIEPERLSDGSAYQAHYQAVHDYLRGVDPELATDRALADLEKIERWGFFPPPTTLLSQLVEGDEESFNLALLDALEAHRDYYLVADRATDPNAAVSLPILALACHARRRGWNIRVRSPYLPARILNAAKPL</sequence>
<protein>
    <submittedName>
        <fullName evidence="1">Immunity 49 family protein</fullName>
    </submittedName>
</protein>
<dbReference type="Pfam" id="PF15575">
    <property type="entry name" value="Imm49"/>
    <property type="match status" value="2"/>
</dbReference>
<comment type="caution">
    <text evidence="1">The sequence shown here is derived from an EMBL/GenBank/DDBJ whole genome shotgun (WGS) entry which is preliminary data.</text>
</comment>
<gene>
    <name evidence="1" type="ORF">H9Y04_43470</name>
</gene>
<name>A0ABR7SV64_9ACTN</name>
<dbReference type="Proteomes" id="UP000642284">
    <property type="component" value="Unassembled WGS sequence"/>
</dbReference>
<proteinExistence type="predicted"/>
<accession>A0ABR7SV64</accession>
<keyword evidence="2" id="KW-1185">Reference proteome</keyword>
<organism evidence="1 2">
    <name type="scientific">Streptomyces polyasparticus</name>
    <dbReference type="NCBI Taxonomy" id="2767826"/>
    <lineage>
        <taxon>Bacteria</taxon>
        <taxon>Bacillati</taxon>
        <taxon>Actinomycetota</taxon>
        <taxon>Actinomycetes</taxon>
        <taxon>Kitasatosporales</taxon>
        <taxon>Streptomycetaceae</taxon>
        <taxon>Streptomyces</taxon>
    </lineage>
</organism>
<evidence type="ECO:0000313" key="2">
    <source>
        <dbReference type="Proteomes" id="UP000642284"/>
    </source>
</evidence>
<evidence type="ECO:0000313" key="1">
    <source>
        <dbReference type="EMBL" id="MBC9719392.1"/>
    </source>
</evidence>
<dbReference type="EMBL" id="JACTVJ010000039">
    <property type="protein sequence ID" value="MBC9719392.1"/>
    <property type="molecule type" value="Genomic_DNA"/>
</dbReference>
<dbReference type="InterPro" id="IPR029074">
    <property type="entry name" value="Imm49"/>
</dbReference>